<reference evidence="2 3" key="1">
    <citation type="submission" date="2014-11" db="EMBL/GenBank/DDBJ databases">
        <title>Symbiosis island explosion on the genome of extra-slow-growing strains of soybean bradyrhizobia with massive insertion sequences.</title>
        <authorList>
            <person name="Iida T."/>
            <person name="Minamisawa K."/>
        </authorList>
    </citation>
    <scope>NUCLEOTIDE SEQUENCE [LARGE SCALE GENOMIC DNA]</scope>
    <source>
        <strain evidence="2 3">NK6</strain>
    </source>
</reference>
<feature type="region of interest" description="Disordered" evidence="1">
    <location>
        <begin position="1"/>
        <end position="27"/>
    </location>
</feature>
<dbReference type="EMBL" id="AP014685">
    <property type="protein sequence ID" value="BAR59724.1"/>
    <property type="molecule type" value="Genomic_DNA"/>
</dbReference>
<accession>A0A0E4FXS2</accession>
<evidence type="ECO:0000313" key="3">
    <source>
        <dbReference type="Proteomes" id="UP000063308"/>
    </source>
</evidence>
<name>A0A0E4FXS2_9BRAD</name>
<organism evidence="2 3">
    <name type="scientific">Bradyrhizobium diazoefficiens</name>
    <dbReference type="NCBI Taxonomy" id="1355477"/>
    <lineage>
        <taxon>Bacteria</taxon>
        <taxon>Pseudomonadati</taxon>
        <taxon>Pseudomonadota</taxon>
        <taxon>Alphaproteobacteria</taxon>
        <taxon>Hyphomicrobiales</taxon>
        <taxon>Nitrobacteraceae</taxon>
        <taxon>Bradyrhizobium</taxon>
    </lineage>
</organism>
<gene>
    <name evidence="2" type="ORF">NK6_6572</name>
</gene>
<dbReference type="Proteomes" id="UP000063308">
    <property type="component" value="Chromosome"/>
</dbReference>
<dbReference type="AlphaFoldDB" id="A0A0E4FXS2"/>
<protein>
    <submittedName>
        <fullName evidence="2">Uncharacterized protein</fullName>
    </submittedName>
</protein>
<evidence type="ECO:0000313" key="2">
    <source>
        <dbReference type="EMBL" id="BAR59724.1"/>
    </source>
</evidence>
<sequence>MGLHNIGAARVLKPSEPPAWGKAPSSSLGELKCAPVQSL</sequence>
<evidence type="ECO:0000256" key="1">
    <source>
        <dbReference type="SAM" id="MobiDB-lite"/>
    </source>
</evidence>
<proteinExistence type="predicted"/>